<accession>A0A0S3SA23</accession>
<evidence type="ECO:0000313" key="1">
    <source>
        <dbReference type="EMBL" id="BAT89609.1"/>
    </source>
</evidence>
<evidence type="ECO:0000313" key="2">
    <source>
        <dbReference type="Proteomes" id="UP000291084"/>
    </source>
</evidence>
<organism evidence="1 2">
    <name type="scientific">Vigna angularis var. angularis</name>
    <dbReference type="NCBI Taxonomy" id="157739"/>
    <lineage>
        <taxon>Eukaryota</taxon>
        <taxon>Viridiplantae</taxon>
        <taxon>Streptophyta</taxon>
        <taxon>Embryophyta</taxon>
        <taxon>Tracheophyta</taxon>
        <taxon>Spermatophyta</taxon>
        <taxon>Magnoliopsida</taxon>
        <taxon>eudicotyledons</taxon>
        <taxon>Gunneridae</taxon>
        <taxon>Pentapetalae</taxon>
        <taxon>rosids</taxon>
        <taxon>fabids</taxon>
        <taxon>Fabales</taxon>
        <taxon>Fabaceae</taxon>
        <taxon>Papilionoideae</taxon>
        <taxon>50 kb inversion clade</taxon>
        <taxon>NPAAA clade</taxon>
        <taxon>indigoferoid/millettioid clade</taxon>
        <taxon>Phaseoleae</taxon>
        <taxon>Vigna</taxon>
    </lineage>
</organism>
<sequence length="181" mass="21092">MTNQQPPTIFFIATNRKTYSRRHHHEQPLRFVPPKSQPFIVAPRFATTISTKPSHCETCRKSQQHHLATIESRVIHRLPRTTSKPSSLIARRTSFRRFNVWLRWKSNRIDSLWSVKDMISRPSSLKLLEKAKKAKVSCIGDVHPEGSQESCDELVFKLMLQQSSEVKLQLLNLLPRKSKRL</sequence>
<dbReference type="EMBL" id="AP015039">
    <property type="protein sequence ID" value="BAT89609.1"/>
    <property type="molecule type" value="Genomic_DNA"/>
</dbReference>
<keyword evidence="2" id="KW-1185">Reference proteome</keyword>
<dbReference type="AlphaFoldDB" id="A0A0S3SA23"/>
<dbReference type="Proteomes" id="UP000291084">
    <property type="component" value="Chromosome 6"/>
</dbReference>
<name>A0A0S3SA23_PHAAN</name>
<proteinExistence type="predicted"/>
<reference evidence="1 2" key="1">
    <citation type="journal article" date="2015" name="Sci. Rep.">
        <title>The power of single molecule real-time sequencing technology in the de novo assembly of a eukaryotic genome.</title>
        <authorList>
            <person name="Sakai H."/>
            <person name="Naito K."/>
            <person name="Ogiso-Tanaka E."/>
            <person name="Takahashi Y."/>
            <person name="Iseki K."/>
            <person name="Muto C."/>
            <person name="Satou K."/>
            <person name="Teruya K."/>
            <person name="Shiroma A."/>
            <person name="Shimoji M."/>
            <person name="Hirano T."/>
            <person name="Itoh T."/>
            <person name="Kaga A."/>
            <person name="Tomooka N."/>
        </authorList>
    </citation>
    <scope>NUCLEOTIDE SEQUENCE [LARGE SCALE GENOMIC DNA]</scope>
    <source>
        <strain evidence="2">cv. Shumari</strain>
    </source>
</reference>
<protein>
    <submittedName>
        <fullName evidence="1">Uncharacterized protein</fullName>
    </submittedName>
</protein>
<gene>
    <name evidence="1" type="primary">Vigan.06G060300</name>
    <name evidence="1" type="ORF">VIGAN_06060300</name>
</gene>